<dbReference type="InterPro" id="IPR029058">
    <property type="entry name" value="AB_hydrolase_fold"/>
</dbReference>
<accession>X0ZP95</accession>
<organism evidence="1">
    <name type="scientific">marine sediment metagenome</name>
    <dbReference type="NCBI Taxonomy" id="412755"/>
    <lineage>
        <taxon>unclassified sequences</taxon>
        <taxon>metagenomes</taxon>
        <taxon>ecological metagenomes</taxon>
    </lineage>
</organism>
<evidence type="ECO:0008006" key="2">
    <source>
        <dbReference type="Google" id="ProtNLM"/>
    </source>
</evidence>
<comment type="caution">
    <text evidence="1">The sequence shown here is derived from an EMBL/GenBank/DDBJ whole genome shotgun (WGS) entry which is preliminary data.</text>
</comment>
<reference evidence="1" key="1">
    <citation type="journal article" date="2014" name="Front. Microbiol.">
        <title>High frequency of phylogenetically diverse reductive dehalogenase-homologous genes in deep subseafloor sedimentary metagenomes.</title>
        <authorList>
            <person name="Kawai M."/>
            <person name="Futagami T."/>
            <person name="Toyoda A."/>
            <person name="Takaki Y."/>
            <person name="Nishi S."/>
            <person name="Hori S."/>
            <person name="Arai W."/>
            <person name="Tsubouchi T."/>
            <person name="Morono Y."/>
            <person name="Uchiyama I."/>
            <person name="Ito T."/>
            <person name="Fujiyama A."/>
            <person name="Inagaki F."/>
            <person name="Takami H."/>
        </authorList>
    </citation>
    <scope>NUCLEOTIDE SEQUENCE</scope>
    <source>
        <strain evidence="1">Expedition CK06-06</strain>
    </source>
</reference>
<dbReference type="EMBL" id="BART01007715">
    <property type="protein sequence ID" value="GAG62218.1"/>
    <property type="molecule type" value="Genomic_DNA"/>
</dbReference>
<feature type="non-terminal residue" evidence="1">
    <location>
        <position position="346"/>
    </location>
</feature>
<name>X0ZP95_9ZZZZ</name>
<proteinExistence type="predicted"/>
<protein>
    <recommendedName>
        <fullName evidence="2">Peptidase S9 prolyl oligopeptidase catalytic domain-containing protein</fullName>
    </recommendedName>
</protein>
<dbReference type="SUPFAM" id="SSF53474">
    <property type="entry name" value="alpha/beta-Hydrolases"/>
    <property type="match status" value="1"/>
</dbReference>
<dbReference type="Gene3D" id="3.40.50.1820">
    <property type="entry name" value="alpha/beta hydrolase"/>
    <property type="match status" value="1"/>
</dbReference>
<sequence>MIKAFYAIIIVSLNVFSPVYAQQNLQAWHTQGQTFLVWQHSGPIPQDTTYEIYTGSQLITSISNAIWIGRVFADNGANSRLHDYVPDARWKLPDTSGGTVSVDTNEAYFVITPHALGTSYYAVVLFGDTIVGPENTTGPIIETVDSVACVMQYQDTVVTIYSHWIDGRQDYDSGHQDYPIMGNEYSNGIGFNFAVWEPQRTKSQRDLPMVIALHGGYSNFIQAGIFRYLLSEGFMVTLDDGLTVDSIFGSGTVEMNTFWIGYNNEFNRFFISYPSDSATVINYTARRIWWETEWLVNNLSLDTHRVSLMGISMGAIGTLLHTQLKPDMFSAGLAYVPILRGLKEML</sequence>
<evidence type="ECO:0000313" key="1">
    <source>
        <dbReference type="EMBL" id="GAG62218.1"/>
    </source>
</evidence>
<gene>
    <name evidence="1" type="ORF">S01H4_17497</name>
</gene>
<dbReference type="AlphaFoldDB" id="X0ZP95"/>